<dbReference type="PANTHER" id="PTHR13299">
    <property type="entry name" value="PEROXISOMAL MEMBRANE PROTEIN PEX16"/>
    <property type="match status" value="1"/>
</dbReference>
<comment type="caution">
    <text evidence="4">The sequence shown here is derived from an EMBL/GenBank/DDBJ whole genome shotgun (WGS) entry which is preliminary data.</text>
</comment>
<sequence length="393" mass="45080">MAVKKEANKRTWYRDQTTTMTQVKDTLSPIARYESFLVHNSTIIGTIESSLRSLSWFLPGKFKDADLASESLTTVLNLISLYHDTLLARRFVGDKSTPLIPPSDHSRYTRAWTEKRVRYKHVARALEVIRYLQLVIEMYLRRRGADRAAWRGILTLEAIKVMLRLSLLWITRRPLVHPPIPERDLDPIVVGEAVARTKQETVSPHGPPHTPDHIKNNRLFPPTPPSQPSPVLSPASGLDRLPVDDFLLSKALKPSSVCPPILLVRPLTTPTDWFSEVLHILRPFIYVIAASRLVPSEDSRSGPIFVSIALDILSRYLRRNSNATRSVERSEYARRDREMLWYLLRGAVWESYTRPKILYLIGGMNRTPILGLFSALLRDWIPLIDEYHYYTSA</sequence>
<proteinExistence type="inferred from homology"/>
<evidence type="ECO:0000256" key="1">
    <source>
        <dbReference type="ARBA" id="ARBA00009505"/>
    </source>
</evidence>
<evidence type="ECO:0000313" key="4">
    <source>
        <dbReference type="EMBL" id="KAF9506296.1"/>
    </source>
</evidence>
<dbReference type="InterPro" id="IPR013919">
    <property type="entry name" value="Pex16"/>
</dbReference>
<evidence type="ECO:0000256" key="2">
    <source>
        <dbReference type="RuleBase" id="RU365003"/>
    </source>
</evidence>
<dbReference type="GO" id="GO:0007031">
    <property type="term" value="P:peroxisome organization"/>
    <property type="evidence" value="ECO:0007669"/>
    <property type="project" value="UniProtKB-KW"/>
</dbReference>
<comment type="similarity">
    <text evidence="1 2">Belongs to the peroxin-16 family.</text>
</comment>
<organism evidence="4 5">
    <name type="scientific">Hydnum rufescens UP504</name>
    <dbReference type="NCBI Taxonomy" id="1448309"/>
    <lineage>
        <taxon>Eukaryota</taxon>
        <taxon>Fungi</taxon>
        <taxon>Dikarya</taxon>
        <taxon>Basidiomycota</taxon>
        <taxon>Agaricomycotina</taxon>
        <taxon>Agaricomycetes</taxon>
        <taxon>Cantharellales</taxon>
        <taxon>Hydnaceae</taxon>
        <taxon>Hydnum</taxon>
    </lineage>
</organism>
<dbReference type="OrthoDB" id="2021143at2759"/>
<keyword evidence="5" id="KW-1185">Reference proteome</keyword>
<dbReference type="PANTHER" id="PTHR13299:SF0">
    <property type="entry name" value="PEROXISOMAL MEMBRANE PROTEIN PEX16"/>
    <property type="match status" value="1"/>
</dbReference>
<dbReference type="AlphaFoldDB" id="A0A9P6AK40"/>
<dbReference type="GO" id="GO:0005778">
    <property type="term" value="C:peroxisomal membrane"/>
    <property type="evidence" value="ECO:0007669"/>
    <property type="project" value="UniProtKB-SubCell"/>
</dbReference>
<evidence type="ECO:0000256" key="3">
    <source>
        <dbReference type="SAM" id="MobiDB-lite"/>
    </source>
</evidence>
<protein>
    <recommendedName>
        <fullName evidence="2">Peroxisomal membrane protein PEX16</fullName>
    </recommendedName>
</protein>
<name>A0A9P6AK40_9AGAM</name>
<dbReference type="Pfam" id="PF08610">
    <property type="entry name" value="Pex16"/>
    <property type="match status" value="1"/>
</dbReference>
<comment type="subcellular location">
    <subcellularLocation>
        <location evidence="2">Peroxisome membrane</location>
    </subcellularLocation>
</comment>
<feature type="region of interest" description="Disordered" evidence="3">
    <location>
        <begin position="198"/>
        <end position="233"/>
    </location>
</feature>
<reference evidence="4" key="1">
    <citation type="journal article" date="2020" name="Nat. Commun.">
        <title>Large-scale genome sequencing of mycorrhizal fungi provides insights into the early evolution of symbiotic traits.</title>
        <authorList>
            <person name="Miyauchi S."/>
            <person name="Kiss E."/>
            <person name="Kuo A."/>
            <person name="Drula E."/>
            <person name="Kohler A."/>
            <person name="Sanchez-Garcia M."/>
            <person name="Morin E."/>
            <person name="Andreopoulos B."/>
            <person name="Barry K.W."/>
            <person name="Bonito G."/>
            <person name="Buee M."/>
            <person name="Carver A."/>
            <person name="Chen C."/>
            <person name="Cichocki N."/>
            <person name="Clum A."/>
            <person name="Culley D."/>
            <person name="Crous P.W."/>
            <person name="Fauchery L."/>
            <person name="Girlanda M."/>
            <person name="Hayes R.D."/>
            <person name="Keri Z."/>
            <person name="LaButti K."/>
            <person name="Lipzen A."/>
            <person name="Lombard V."/>
            <person name="Magnuson J."/>
            <person name="Maillard F."/>
            <person name="Murat C."/>
            <person name="Nolan M."/>
            <person name="Ohm R.A."/>
            <person name="Pangilinan J."/>
            <person name="Pereira M.F."/>
            <person name="Perotto S."/>
            <person name="Peter M."/>
            <person name="Pfister S."/>
            <person name="Riley R."/>
            <person name="Sitrit Y."/>
            <person name="Stielow J.B."/>
            <person name="Szollosi G."/>
            <person name="Zifcakova L."/>
            <person name="Stursova M."/>
            <person name="Spatafora J.W."/>
            <person name="Tedersoo L."/>
            <person name="Vaario L.M."/>
            <person name="Yamada A."/>
            <person name="Yan M."/>
            <person name="Wang P."/>
            <person name="Xu J."/>
            <person name="Bruns T."/>
            <person name="Baldrian P."/>
            <person name="Vilgalys R."/>
            <person name="Dunand C."/>
            <person name="Henrissat B."/>
            <person name="Grigoriev I.V."/>
            <person name="Hibbett D."/>
            <person name="Nagy L.G."/>
            <person name="Martin F.M."/>
        </authorList>
    </citation>
    <scope>NUCLEOTIDE SEQUENCE</scope>
    <source>
        <strain evidence="4">UP504</strain>
    </source>
</reference>
<keyword evidence="2" id="KW-0576">Peroxisome</keyword>
<keyword evidence="2" id="KW-0962">Peroxisome biogenesis</keyword>
<gene>
    <name evidence="4" type="ORF">BS47DRAFT_438215</name>
</gene>
<dbReference type="Proteomes" id="UP000886523">
    <property type="component" value="Unassembled WGS sequence"/>
</dbReference>
<accession>A0A9P6AK40</accession>
<dbReference type="EMBL" id="MU129116">
    <property type="protein sequence ID" value="KAF9506296.1"/>
    <property type="molecule type" value="Genomic_DNA"/>
</dbReference>
<evidence type="ECO:0000313" key="5">
    <source>
        <dbReference type="Proteomes" id="UP000886523"/>
    </source>
</evidence>